<dbReference type="PANTHER" id="PTHR45909:SF1">
    <property type="entry name" value="ADP-RIBOSYLATION FACTOR-RELATED PROTEIN 1"/>
    <property type="match status" value="1"/>
</dbReference>
<accession>A0A7S3NER2</accession>
<sequence length="156" mass="17844">MKSLPPERIVPTIGLNIAKITQSDSEFVFWDLGGQEKLRKIWNKYYEETDGIVYIIDGADESRFDEVRATLEKIMEEPTLQNLPHLILLNKSDLEEFKGAESITEKLKLYSLKCDDYVILPVSALKETGLAAAVNWIMESIKSKSTTKYKKLEDKV</sequence>
<dbReference type="PANTHER" id="PTHR45909">
    <property type="entry name" value="ADP-RIBOSYLATION FACTOR-RELATED PROTEIN 1"/>
    <property type="match status" value="1"/>
</dbReference>
<feature type="binding site" evidence="4">
    <location>
        <position position="12"/>
    </location>
    <ligand>
        <name>Mg(2+)</name>
        <dbReference type="ChEBI" id="CHEBI:18420"/>
    </ligand>
</feature>
<evidence type="ECO:0000256" key="4">
    <source>
        <dbReference type="PIRSR" id="PIRSR606689-2"/>
    </source>
</evidence>
<dbReference type="Gene3D" id="3.40.50.300">
    <property type="entry name" value="P-loop containing nucleotide triphosphate hydrolases"/>
    <property type="match status" value="1"/>
</dbReference>
<dbReference type="SMART" id="SM00177">
    <property type="entry name" value="ARF"/>
    <property type="match status" value="1"/>
</dbReference>
<keyword evidence="4" id="KW-0460">Magnesium</keyword>
<comment type="similarity">
    <text evidence="5">Belongs to the small GTPase superfamily. Arf family.</text>
</comment>
<dbReference type="PROSITE" id="PS51417">
    <property type="entry name" value="ARF"/>
    <property type="match status" value="1"/>
</dbReference>
<proteinExistence type="inferred from homology"/>
<reference evidence="6" key="1">
    <citation type="submission" date="2021-01" db="EMBL/GenBank/DDBJ databases">
        <authorList>
            <person name="Corre E."/>
            <person name="Pelletier E."/>
            <person name="Niang G."/>
            <person name="Scheremetjew M."/>
            <person name="Finn R."/>
            <person name="Kale V."/>
            <person name="Holt S."/>
            <person name="Cochrane G."/>
            <person name="Meng A."/>
            <person name="Brown T."/>
            <person name="Cohen L."/>
        </authorList>
    </citation>
    <scope>NUCLEOTIDE SEQUENCE</scope>
    <source>
        <strain evidence="6">FSP1.4</strain>
    </source>
</reference>
<feature type="binding site" evidence="3">
    <location>
        <begin position="90"/>
        <end position="93"/>
    </location>
    <ligand>
        <name>GTP</name>
        <dbReference type="ChEBI" id="CHEBI:37565"/>
    </ligand>
</feature>
<dbReference type="GO" id="GO:0005525">
    <property type="term" value="F:GTP binding"/>
    <property type="evidence" value="ECO:0007669"/>
    <property type="project" value="UniProtKB-KW"/>
</dbReference>
<evidence type="ECO:0000256" key="3">
    <source>
        <dbReference type="PIRSR" id="PIRSR606689-1"/>
    </source>
</evidence>
<dbReference type="GO" id="GO:0005794">
    <property type="term" value="C:Golgi apparatus"/>
    <property type="evidence" value="ECO:0007669"/>
    <property type="project" value="TreeGrafter"/>
</dbReference>
<dbReference type="InterPro" id="IPR006689">
    <property type="entry name" value="Small_GTPase_ARF/SAR"/>
</dbReference>
<dbReference type="EMBL" id="HBII01031343">
    <property type="protein sequence ID" value="CAE0354082.1"/>
    <property type="molecule type" value="Transcribed_RNA"/>
</dbReference>
<dbReference type="InterPro" id="IPR005225">
    <property type="entry name" value="Small_GTP-bd"/>
</dbReference>
<keyword evidence="2 3" id="KW-0342">GTP-binding</keyword>
<name>A0A7S3NER2_9SPIT</name>
<evidence type="ECO:0000256" key="5">
    <source>
        <dbReference type="RuleBase" id="RU003925"/>
    </source>
</evidence>
<dbReference type="GO" id="GO:0043001">
    <property type="term" value="P:Golgi to plasma membrane protein transport"/>
    <property type="evidence" value="ECO:0007669"/>
    <property type="project" value="TreeGrafter"/>
</dbReference>
<protein>
    <submittedName>
        <fullName evidence="6">Uncharacterized protein</fullName>
    </submittedName>
</protein>
<dbReference type="AlphaFoldDB" id="A0A7S3NER2"/>
<gene>
    <name evidence="6" type="ORF">EHAR0213_LOCUS12998</name>
</gene>
<dbReference type="NCBIfam" id="TIGR00231">
    <property type="entry name" value="small_GTP"/>
    <property type="match status" value="1"/>
</dbReference>
<evidence type="ECO:0000256" key="2">
    <source>
        <dbReference type="ARBA" id="ARBA00023134"/>
    </source>
</evidence>
<dbReference type="PRINTS" id="PR00328">
    <property type="entry name" value="SAR1GTPBP"/>
</dbReference>
<keyword evidence="1 3" id="KW-0547">Nucleotide-binding</keyword>
<dbReference type="InterPro" id="IPR024156">
    <property type="entry name" value="Small_GTPase_ARF"/>
</dbReference>
<dbReference type="GO" id="GO:0034067">
    <property type="term" value="P:protein localization to Golgi apparatus"/>
    <property type="evidence" value="ECO:0007669"/>
    <property type="project" value="TreeGrafter"/>
</dbReference>
<organism evidence="6">
    <name type="scientific">Euplotes harpa</name>
    <dbReference type="NCBI Taxonomy" id="151035"/>
    <lineage>
        <taxon>Eukaryota</taxon>
        <taxon>Sar</taxon>
        <taxon>Alveolata</taxon>
        <taxon>Ciliophora</taxon>
        <taxon>Intramacronucleata</taxon>
        <taxon>Spirotrichea</taxon>
        <taxon>Hypotrichia</taxon>
        <taxon>Euplotida</taxon>
        <taxon>Euplotidae</taxon>
        <taxon>Euplotes</taxon>
    </lineage>
</organism>
<feature type="binding site" evidence="3">
    <location>
        <position position="34"/>
    </location>
    <ligand>
        <name>GTP</name>
        <dbReference type="ChEBI" id="CHEBI:37565"/>
    </ligand>
</feature>
<keyword evidence="4" id="KW-0479">Metal-binding</keyword>
<evidence type="ECO:0000313" key="6">
    <source>
        <dbReference type="EMBL" id="CAE0354082.1"/>
    </source>
</evidence>
<dbReference type="InterPro" id="IPR027417">
    <property type="entry name" value="P-loop_NTPase"/>
</dbReference>
<dbReference type="Pfam" id="PF00025">
    <property type="entry name" value="Arf"/>
    <property type="match status" value="1"/>
</dbReference>
<dbReference type="GO" id="GO:0046872">
    <property type="term" value="F:metal ion binding"/>
    <property type="evidence" value="ECO:0007669"/>
    <property type="project" value="UniProtKB-KW"/>
</dbReference>
<dbReference type="GO" id="GO:0003924">
    <property type="term" value="F:GTPase activity"/>
    <property type="evidence" value="ECO:0007669"/>
    <property type="project" value="InterPro"/>
</dbReference>
<evidence type="ECO:0000256" key="1">
    <source>
        <dbReference type="ARBA" id="ARBA00022741"/>
    </source>
</evidence>
<dbReference type="SUPFAM" id="SSF52540">
    <property type="entry name" value="P-loop containing nucleoside triphosphate hydrolases"/>
    <property type="match status" value="1"/>
</dbReference>
<dbReference type="GO" id="GO:0006886">
    <property type="term" value="P:intracellular protein transport"/>
    <property type="evidence" value="ECO:0007669"/>
    <property type="project" value="TreeGrafter"/>
</dbReference>